<proteinExistence type="predicted"/>
<organism evidence="1 2">
    <name type="scientific">Pseudovibrio denitrificans</name>
    <dbReference type="NCBI Taxonomy" id="258256"/>
    <lineage>
        <taxon>Bacteria</taxon>
        <taxon>Pseudomonadati</taxon>
        <taxon>Pseudomonadota</taxon>
        <taxon>Alphaproteobacteria</taxon>
        <taxon>Hyphomicrobiales</taxon>
        <taxon>Stappiaceae</taxon>
        <taxon>Pseudovibrio</taxon>
    </lineage>
</organism>
<reference evidence="2" key="1">
    <citation type="submission" date="2016-10" db="EMBL/GenBank/DDBJ databases">
        <authorList>
            <person name="Varghese N."/>
            <person name="Submissions S."/>
        </authorList>
    </citation>
    <scope>NUCLEOTIDE SEQUENCE [LARGE SCALE GENOMIC DNA]</scope>
    <source>
        <strain evidence="2">DSM 17465</strain>
    </source>
</reference>
<protein>
    <recommendedName>
        <fullName evidence="3">His-Xaa-Ser system protein HxsD</fullName>
    </recommendedName>
</protein>
<name>A0A1I7DZA7_9HYPH</name>
<keyword evidence="2" id="KW-1185">Reference proteome</keyword>
<dbReference type="AlphaFoldDB" id="A0A1I7DZA7"/>
<dbReference type="EMBL" id="FPBD01000014">
    <property type="protein sequence ID" value="SFU17021.1"/>
    <property type="molecule type" value="Genomic_DNA"/>
</dbReference>
<evidence type="ECO:0000313" key="1">
    <source>
        <dbReference type="EMBL" id="SFU17021.1"/>
    </source>
</evidence>
<sequence>MPASTADNWALEFEVVMTVQCEIKIPETFLPVKDDAYLRLTYLYPELEIELHDTSIVFRSIGEHKKQTLKREVSHTLYREKMRADSTQLRQSLLQVLS</sequence>
<accession>A0A1I7DZA7</accession>
<evidence type="ECO:0000313" key="2">
    <source>
        <dbReference type="Proteomes" id="UP000183371"/>
    </source>
</evidence>
<gene>
    <name evidence="1" type="ORF">SAMN05444141_11415</name>
</gene>
<dbReference type="Proteomes" id="UP000183371">
    <property type="component" value="Unassembled WGS sequence"/>
</dbReference>
<dbReference type="RefSeq" id="WP_054785654.1">
    <property type="nucleotide sequence ID" value="NZ_FPBD01000014.1"/>
</dbReference>
<evidence type="ECO:0008006" key="3">
    <source>
        <dbReference type="Google" id="ProtNLM"/>
    </source>
</evidence>